<evidence type="ECO:0000313" key="4">
    <source>
        <dbReference type="Proteomes" id="UP000644610"/>
    </source>
</evidence>
<gene>
    <name evidence="3" type="ORF">Psi02_00010</name>
</gene>
<feature type="region of interest" description="Disordered" evidence="1">
    <location>
        <begin position="60"/>
        <end position="84"/>
    </location>
</feature>
<keyword evidence="2" id="KW-0812">Transmembrane</keyword>
<keyword evidence="2" id="KW-1133">Transmembrane helix</keyword>
<dbReference type="EMBL" id="BOOQ01000001">
    <property type="protein sequence ID" value="GII43577.1"/>
    <property type="molecule type" value="Genomic_DNA"/>
</dbReference>
<dbReference type="AlphaFoldDB" id="A0A8J3UEV2"/>
<evidence type="ECO:0000313" key="3">
    <source>
        <dbReference type="EMBL" id="GII43577.1"/>
    </source>
</evidence>
<organism evidence="3 4">
    <name type="scientific">Planotetraspora silvatica</name>
    <dbReference type="NCBI Taxonomy" id="234614"/>
    <lineage>
        <taxon>Bacteria</taxon>
        <taxon>Bacillati</taxon>
        <taxon>Actinomycetota</taxon>
        <taxon>Actinomycetes</taxon>
        <taxon>Streptosporangiales</taxon>
        <taxon>Streptosporangiaceae</taxon>
        <taxon>Planotetraspora</taxon>
    </lineage>
</organism>
<feature type="transmembrane region" description="Helical" evidence="2">
    <location>
        <begin position="268"/>
        <end position="288"/>
    </location>
</feature>
<dbReference type="Proteomes" id="UP000644610">
    <property type="component" value="Unassembled WGS sequence"/>
</dbReference>
<comment type="caution">
    <text evidence="3">The sequence shown here is derived from an EMBL/GenBank/DDBJ whole genome shotgun (WGS) entry which is preliminary data.</text>
</comment>
<proteinExistence type="predicted"/>
<accession>A0A8J3UEV2</accession>
<evidence type="ECO:0000256" key="1">
    <source>
        <dbReference type="SAM" id="MobiDB-lite"/>
    </source>
</evidence>
<reference evidence="3" key="1">
    <citation type="submission" date="2021-01" db="EMBL/GenBank/DDBJ databases">
        <title>Whole genome shotgun sequence of Planotetraspora silvatica NBRC 100141.</title>
        <authorList>
            <person name="Komaki H."/>
            <person name="Tamura T."/>
        </authorList>
    </citation>
    <scope>NUCLEOTIDE SEQUENCE</scope>
    <source>
        <strain evidence="3">NBRC 100141</strain>
    </source>
</reference>
<feature type="transmembrane region" description="Helical" evidence="2">
    <location>
        <begin position="371"/>
        <end position="394"/>
    </location>
</feature>
<feature type="transmembrane region" description="Helical" evidence="2">
    <location>
        <begin position="328"/>
        <end position="351"/>
    </location>
</feature>
<feature type="transmembrane region" description="Helical" evidence="2">
    <location>
        <begin position="240"/>
        <end position="256"/>
    </location>
</feature>
<name>A0A8J3UEV2_9ACTN</name>
<evidence type="ECO:0000256" key="2">
    <source>
        <dbReference type="SAM" id="Phobius"/>
    </source>
</evidence>
<keyword evidence="2" id="KW-0472">Membrane</keyword>
<keyword evidence="4" id="KW-1185">Reference proteome</keyword>
<sequence length="505" mass="56484">MLRVRANTLLSRLARGNRPRPWLRVTLSPRWARLLIAAGAQASPADSMTVTFLDDQLQPSRSSIREISPASEIGQAGGRPRDPGESVLVLSQLREVREHAHGPQRWRPEEVHLPDWAALESEVEAKGAEDATNSGFDAITLRTHGFEPPHLLVLDAQRQLAIDAIHAHLAQQELAAQTAQVEHAKQAESVGHDYARARAVHETARGRVERLEIGPSQWPGDGKPSSIAILGGWREVFKQWGVPLLVLLTVEVPIYYQTFLGWGGSTTMAYALVIGAIFVFVFGPHFYGRKFREWEEFRGRRHHGQDIGDDTGRDGGRPRRRGLAGRPVILFLTPVIWLAALATVGSLRLLMIDNVTYVDSESVLRKAPWLIERWGLIPAGILVFALMIFTALIATELGRRMGNPNDRDLKEQRTGLRYATQVLKAAEARQAESDAYASELAQYLSTARQNRETHTMRVEGGFDHLETIYMDALIRRIDDPKALLYGPSVLDGHQRRRHDNNKSDT</sequence>
<protein>
    <submittedName>
        <fullName evidence="3">Uncharacterized protein</fullName>
    </submittedName>
</protein>